<organism evidence="3 4">
    <name type="scientific">Candidatus Coproplasma avicola</name>
    <dbReference type="NCBI Taxonomy" id="2840744"/>
    <lineage>
        <taxon>Bacteria</taxon>
        <taxon>Bacillati</taxon>
        <taxon>Bacillota</taxon>
        <taxon>Clostridia</taxon>
        <taxon>Eubacteriales</taxon>
        <taxon>Candidatus Coproplasma</taxon>
    </lineage>
</organism>
<dbReference type="PANTHER" id="PTHR46558">
    <property type="entry name" value="TRACRIPTIONAL REGULATORY PROTEIN-RELATED-RELATED"/>
    <property type="match status" value="1"/>
</dbReference>
<dbReference type="Gene3D" id="1.10.260.40">
    <property type="entry name" value="lambda repressor-like DNA-binding domains"/>
    <property type="match status" value="1"/>
</dbReference>
<evidence type="ECO:0000313" key="3">
    <source>
        <dbReference type="EMBL" id="HIR66445.1"/>
    </source>
</evidence>
<dbReference type="Pfam" id="PF01381">
    <property type="entry name" value="HTH_3"/>
    <property type="match status" value="1"/>
</dbReference>
<dbReference type="InterPro" id="IPR001387">
    <property type="entry name" value="Cro/C1-type_HTH"/>
</dbReference>
<reference evidence="3" key="2">
    <citation type="journal article" date="2021" name="PeerJ">
        <title>Extensive microbial diversity within the chicken gut microbiome revealed by metagenomics and culture.</title>
        <authorList>
            <person name="Gilroy R."/>
            <person name="Ravi A."/>
            <person name="Getino M."/>
            <person name="Pursley I."/>
            <person name="Horton D.L."/>
            <person name="Alikhan N.F."/>
            <person name="Baker D."/>
            <person name="Gharbi K."/>
            <person name="Hall N."/>
            <person name="Watson M."/>
            <person name="Adriaenssens E.M."/>
            <person name="Foster-Nyarko E."/>
            <person name="Jarju S."/>
            <person name="Secka A."/>
            <person name="Antonio M."/>
            <person name="Oren A."/>
            <person name="Chaudhuri R.R."/>
            <person name="La Ragione R."/>
            <person name="Hildebrand F."/>
            <person name="Pallen M.J."/>
        </authorList>
    </citation>
    <scope>NUCLEOTIDE SEQUENCE</scope>
    <source>
        <strain evidence="3">ChiW16-3235</strain>
    </source>
</reference>
<dbReference type="EMBL" id="DVHK01000002">
    <property type="protein sequence ID" value="HIR66445.1"/>
    <property type="molecule type" value="Genomic_DNA"/>
</dbReference>
<name>A0A9D1E4U2_9FIRM</name>
<dbReference type="AlphaFoldDB" id="A0A9D1E4U2"/>
<evidence type="ECO:0000259" key="2">
    <source>
        <dbReference type="PROSITE" id="PS50943"/>
    </source>
</evidence>
<evidence type="ECO:0000256" key="1">
    <source>
        <dbReference type="ARBA" id="ARBA00023125"/>
    </source>
</evidence>
<protein>
    <submittedName>
        <fullName evidence="3">Helix-turn-helix transcriptional regulator</fullName>
    </submittedName>
</protein>
<dbReference type="SUPFAM" id="SSF47413">
    <property type="entry name" value="lambda repressor-like DNA-binding domains"/>
    <property type="match status" value="1"/>
</dbReference>
<feature type="domain" description="HTH cro/C1-type" evidence="2">
    <location>
        <begin position="6"/>
        <end position="60"/>
    </location>
</feature>
<dbReference type="PANTHER" id="PTHR46558:SF14">
    <property type="entry name" value="HTH-TYPE TRANSCRIPTIONAL REGULATOR ANSR"/>
    <property type="match status" value="1"/>
</dbReference>
<reference evidence="3" key="1">
    <citation type="submission" date="2020-10" db="EMBL/GenBank/DDBJ databases">
        <authorList>
            <person name="Gilroy R."/>
        </authorList>
    </citation>
    <scope>NUCLEOTIDE SEQUENCE</scope>
    <source>
        <strain evidence="3">ChiW16-3235</strain>
    </source>
</reference>
<accession>A0A9D1E4U2</accession>
<dbReference type="CDD" id="cd00093">
    <property type="entry name" value="HTH_XRE"/>
    <property type="match status" value="1"/>
</dbReference>
<dbReference type="InterPro" id="IPR010982">
    <property type="entry name" value="Lambda_DNA-bd_dom_sf"/>
</dbReference>
<evidence type="ECO:0000313" key="4">
    <source>
        <dbReference type="Proteomes" id="UP000823913"/>
    </source>
</evidence>
<dbReference type="Proteomes" id="UP000823913">
    <property type="component" value="Unassembled WGS sequence"/>
</dbReference>
<gene>
    <name evidence="3" type="ORF">IAB94_00175</name>
</gene>
<keyword evidence="1" id="KW-0238">DNA-binding</keyword>
<dbReference type="GO" id="GO:0003677">
    <property type="term" value="F:DNA binding"/>
    <property type="evidence" value="ECO:0007669"/>
    <property type="project" value="UniProtKB-KW"/>
</dbReference>
<sequence length="65" mass="7612">MFSQRLKELRQEKQLSQKDVANKLGVAVSTYANWEQGRTEPGIYDIFNLIWVFDIEANDLFSMDI</sequence>
<dbReference type="SMART" id="SM00530">
    <property type="entry name" value="HTH_XRE"/>
    <property type="match status" value="1"/>
</dbReference>
<comment type="caution">
    <text evidence="3">The sequence shown here is derived from an EMBL/GenBank/DDBJ whole genome shotgun (WGS) entry which is preliminary data.</text>
</comment>
<dbReference type="PROSITE" id="PS50943">
    <property type="entry name" value="HTH_CROC1"/>
    <property type="match status" value="1"/>
</dbReference>
<proteinExistence type="predicted"/>